<comment type="caution">
    <text evidence="3">The sequence shown here is derived from an EMBL/GenBank/DDBJ whole genome shotgun (WGS) entry which is preliminary data.</text>
</comment>
<evidence type="ECO:0000256" key="1">
    <source>
        <dbReference type="SAM" id="MobiDB-lite"/>
    </source>
</evidence>
<feature type="compositionally biased region" description="Basic and acidic residues" evidence="1">
    <location>
        <begin position="167"/>
        <end position="179"/>
    </location>
</feature>
<feature type="compositionally biased region" description="Polar residues" evidence="1">
    <location>
        <begin position="183"/>
        <end position="194"/>
    </location>
</feature>
<evidence type="ECO:0000259" key="2">
    <source>
        <dbReference type="Pfam" id="PF08628"/>
    </source>
</evidence>
<dbReference type="AlphaFoldDB" id="A0A8T2P3E4"/>
<organism evidence="3 4">
    <name type="scientific">Albula glossodonta</name>
    <name type="common">roundjaw bonefish</name>
    <dbReference type="NCBI Taxonomy" id="121402"/>
    <lineage>
        <taxon>Eukaryota</taxon>
        <taxon>Metazoa</taxon>
        <taxon>Chordata</taxon>
        <taxon>Craniata</taxon>
        <taxon>Vertebrata</taxon>
        <taxon>Euteleostomi</taxon>
        <taxon>Actinopterygii</taxon>
        <taxon>Neopterygii</taxon>
        <taxon>Teleostei</taxon>
        <taxon>Albuliformes</taxon>
        <taxon>Albulidae</taxon>
        <taxon>Albula</taxon>
    </lineage>
</organism>
<proteinExistence type="predicted"/>
<feature type="region of interest" description="Disordered" evidence="1">
    <location>
        <begin position="167"/>
        <end position="198"/>
    </location>
</feature>
<dbReference type="EMBL" id="JAFBMS010000014">
    <property type="protein sequence ID" value="KAG9347004.1"/>
    <property type="molecule type" value="Genomic_DNA"/>
</dbReference>
<feature type="domain" description="Sorting nexin C-terminal" evidence="2">
    <location>
        <begin position="2"/>
        <end position="103"/>
    </location>
</feature>
<protein>
    <recommendedName>
        <fullName evidence="2">Sorting nexin C-terminal domain-containing protein</fullName>
    </recommendedName>
</protein>
<evidence type="ECO:0000313" key="4">
    <source>
        <dbReference type="Proteomes" id="UP000824540"/>
    </source>
</evidence>
<reference evidence="3" key="1">
    <citation type="thesis" date="2021" institute="BYU ScholarsArchive" country="Provo, UT, USA">
        <title>Applications of and Algorithms for Genome Assembly and Genomic Analyses with an Emphasis on Marine Teleosts.</title>
        <authorList>
            <person name="Pickett B.D."/>
        </authorList>
    </citation>
    <scope>NUCLEOTIDE SEQUENCE</scope>
    <source>
        <strain evidence="3">HI-2016</strain>
    </source>
</reference>
<dbReference type="PANTHER" id="PTHR22775:SF48">
    <property type="entry name" value="SORTING NEXIN-25"/>
    <property type="match status" value="1"/>
</dbReference>
<dbReference type="OrthoDB" id="120967at2759"/>
<dbReference type="InterPro" id="IPR013937">
    <property type="entry name" value="Sorting_nexin_C"/>
</dbReference>
<name>A0A8T2P3E4_9TELE</name>
<sequence>MFSEQMLVYYINIFRDTFWPNGKLAPQNTARLIKTDYPQSKFGEIDFEWADEETGLKAITSLNRVPLQQNSQPPPVEHDALQSLVGQQNARYGIIKIFNALQEVSANKHLLYVLLYTPAELQAACIVKDRHGNALTDVFWEALCVSCYHSDVLVAIFGNAVGFQHRSEKVSNRTPDRRVGCSSRKQSNQASFKQSRADLGSWLMPSPYRYMTPKAPWDSRLPFPQASECQKNA</sequence>
<gene>
    <name evidence="3" type="ORF">JZ751_005931</name>
</gene>
<dbReference type="GO" id="GO:0035091">
    <property type="term" value="F:phosphatidylinositol binding"/>
    <property type="evidence" value="ECO:0007669"/>
    <property type="project" value="TreeGrafter"/>
</dbReference>
<dbReference type="Proteomes" id="UP000824540">
    <property type="component" value="Unassembled WGS sequence"/>
</dbReference>
<dbReference type="GO" id="GO:0005768">
    <property type="term" value="C:endosome"/>
    <property type="evidence" value="ECO:0007669"/>
    <property type="project" value="TreeGrafter"/>
</dbReference>
<accession>A0A8T2P3E4</accession>
<keyword evidence="4" id="KW-1185">Reference proteome</keyword>
<dbReference type="PANTHER" id="PTHR22775">
    <property type="entry name" value="SORTING NEXIN"/>
    <property type="match status" value="1"/>
</dbReference>
<evidence type="ECO:0000313" key="3">
    <source>
        <dbReference type="EMBL" id="KAG9347004.1"/>
    </source>
</evidence>
<dbReference type="Pfam" id="PF08628">
    <property type="entry name" value="Nexin_C"/>
    <property type="match status" value="1"/>
</dbReference>